<dbReference type="AlphaFoldDB" id="A0A1A5YLB3"/>
<accession>A0A1A5YLB3</accession>
<dbReference type="InterPro" id="IPR025870">
    <property type="entry name" value="Glyoxalase-like_dom"/>
</dbReference>
<dbReference type="STRING" id="1844972.A7K91_24600"/>
<proteinExistence type="predicted"/>
<gene>
    <name evidence="3" type="ORF">A7K91_24600</name>
</gene>
<evidence type="ECO:0000259" key="2">
    <source>
        <dbReference type="Pfam" id="PF13468"/>
    </source>
</evidence>
<dbReference type="RefSeq" id="WP_068682090.1">
    <property type="nucleotide sequence ID" value="NZ_LYPA01000047.1"/>
</dbReference>
<feature type="domain" description="Glyoxalase-like" evidence="2">
    <location>
        <begin position="11"/>
        <end position="197"/>
    </location>
</feature>
<organism evidence="3 4">
    <name type="scientific">Paenibacillus oryzae</name>
    <dbReference type="NCBI Taxonomy" id="1844972"/>
    <lineage>
        <taxon>Bacteria</taxon>
        <taxon>Bacillati</taxon>
        <taxon>Bacillota</taxon>
        <taxon>Bacilli</taxon>
        <taxon>Bacillales</taxon>
        <taxon>Paenibacillaceae</taxon>
        <taxon>Paenibacillus</taxon>
    </lineage>
</organism>
<sequence length="271" mass="30424">MQANPPFQIGHVLIKVDNLKAAVNNFTKLGFCVTYPTKPDKSVNAMIYFNDGSFLELFCTNFGQPLNSLMRLVVRFMRIFKKPDAGRYDNYIRAGEGFRDYALDSLPSDAFQHNMKVLSLSGFHVYGPKRMKRKNEDGSAVNWSIYYPGNENLPFFMSPYHPAIVLNDAMTAHPNGSEGFQELVIATTDWNTAFESYRFFLRQSPPLETGENSSTRCCFRLGDTLLTLKKGTSDGIEKVILKSKLPSPARTLDPKLSHGAELELGKQANNG</sequence>
<evidence type="ECO:0000313" key="3">
    <source>
        <dbReference type="EMBL" id="OBR66399.1"/>
    </source>
</evidence>
<comment type="caution">
    <text evidence="3">The sequence shown here is derived from an EMBL/GenBank/DDBJ whole genome shotgun (WGS) entry which is preliminary data.</text>
</comment>
<dbReference type="EMBL" id="LYPA01000047">
    <property type="protein sequence ID" value="OBR66399.1"/>
    <property type="molecule type" value="Genomic_DNA"/>
</dbReference>
<dbReference type="PANTHER" id="PTHR40265:SF1">
    <property type="entry name" value="GLYOXALASE-LIKE DOMAIN-CONTAINING PROTEIN"/>
    <property type="match status" value="1"/>
</dbReference>
<keyword evidence="4" id="KW-1185">Reference proteome</keyword>
<evidence type="ECO:0000313" key="4">
    <source>
        <dbReference type="Proteomes" id="UP000092024"/>
    </source>
</evidence>
<evidence type="ECO:0000256" key="1">
    <source>
        <dbReference type="SAM" id="MobiDB-lite"/>
    </source>
</evidence>
<reference evidence="3 4" key="1">
    <citation type="submission" date="2016-05" db="EMBL/GenBank/DDBJ databases">
        <title>Paenibacillus oryzae. sp. nov., isolated from the rice root.</title>
        <authorList>
            <person name="Zhang J."/>
            <person name="Zhang X."/>
        </authorList>
    </citation>
    <scope>NUCLEOTIDE SEQUENCE [LARGE SCALE GENOMIC DNA]</scope>
    <source>
        <strain evidence="3 4">1DrF-4</strain>
    </source>
</reference>
<feature type="region of interest" description="Disordered" evidence="1">
    <location>
        <begin position="251"/>
        <end position="271"/>
    </location>
</feature>
<dbReference type="Gene3D" id="3.10.180.10">
    <property type="entry name" value="2,3-Dihydroxybiphenyl 1,2-Dioxygenase, domain 1"/>
    <property type="match status" value="1"/>
</dbReference>
<dbReference type="PANTHER" id="PTHR40265">
    <property type="entry name" value="BLL2707 PROTEIN"/>
    <property type="match status" value="1"/>
</dbReference>
<protein>
    <recommendedName>
        <fullName evidence="2">Glyoxalase-like domain-containing protein</fullName>
    </recommendedName>
</protein>
<dbReference type="Proteomes" id="UP000092024">
    <property type="component" value="Unassembled WGS sequence"/>
</dbReference>
<dbReference type="InterPro" id="IPR029068">
    <property type="entry name" value="Glyas_Bleomycin-R_OHBP_Dase"/>
</dbReference>
<name>A0A1A5YLB3_9BACL</name>
<dbReference type="Pfam" id="PF13468">
    <property type="entry name" value="Glyoxalase_3"/>
    <property type="match status" value="1"/>
</dbReference>
<dbReference type="SUPFAM" id="SSF54593">
    <property type="entry name" value="Glyoxalase/Bleomycin resistance protein/Dihydroxybiphenyl dioxygenase"/>
    <property type="match status" value="1"/>
</dbReference>
<feature type="compositionally biased region" description="Basic and acidic residues" evidence="1">
    <location>
        <begin position="252"/>
        <end position="264"/>
    </location>
</feature>